<dbReference type="GO" id="GO:0006508">
    <property type="term" value="P:proteolysis"/>
    <property type="evidence" value="ECO:0007669"/>
    <property type="project" value="UniProtKB-KW"/>
</dbReference>
<reference evidence="7 8" key="1">
    <citation type="submission" date="2018-03" db="EMBL/GenBank/DDBJ databases">
        <title>Bioinformatic expansion and discovery of thiopeptide antibiotics.</title>
        <authorList>
            <person name="Schwalen C.J."/>
            <person name="Hudson G.A."/>
            <person name="Mitchell D.A."/>
        </authorList>
    </citation>
    <scope>NUCLEOTIDE SEQUENCE [LARGE SCALE GENOMIC DNA]</scope>
    <source>
        <strain evidence="7 8">NRRL 8041</strain>
    </source>
</reference>
<dbReference type="Gene3D" id="3.40.50.200">
    <property type="entry name" value="Peptidase S8/S53 domain"/>
    <property type="match status" value="1"/>
</dbReference>
<sequence>MPARNRPHLILRAGAIAEPYRRPGGGGDGEQVPVPSDRQRHASQLQEQLRRAESTATEQRAEREYAVIGAVDGTYLTFESFPGVRLAVESLDSRVGQVHPELVSVQDVPTADGVVEYATVFVPDGTLGYFVSRLQQYAETAEQDKPRHGNLVDRIRAIGLATIETLWTDPPDAFPEPSAMVWWEVWLRRRDGNEVGRFQEFAQRTGVRLGSRTLGFSERTVILAQATAEQLVGALGVLDDLAELRRPHELAQIVALESAVEQAEWVDQLARRMQPADADAPSICVLDTGVHRAHPLLAGSLDQADCHACDPTWGPHDHGGHGTEMAGLALYGDLGKALLASGQIRLGHRLESVKLAPPPPASNPPELYGAVTATATSLAEITAPQRRRAFSLAITANDTDAGPGVSSEIMVGQPTSWSAAIDALAAGRAIATDQDGLVFLDDADSDAHRLFVVSAGNVSSANFQDDHLQRSDLEAVQDPAQAWNALTVGAYTQMDSLSAASSHWADWTPLAVRGELSPHSRTSVACHSTWPVKPDVVLEGGNVARSPAGTSFDTPEELQLLTTKAPLTNSRLLTVTCATSAATAQASHLAASIMADYPSLWPETVRALIVHSAEWTDAMRKHVDQTTSKVDLRAVHRRYGMGVPDLGRATRSANDALTLIAQETIHPFHDGTMREMHLHDLPWPADILADLGHTTVRMRVTLSYFIEPNPGRRGWKRRYSYASHILRFDVRRATESTTDFRKRVNDRALDGEEKRPVSAADTGRWTLGPTLRTPGSLHADIWEGTAVDLANRGVLAVYPVTGWWKDSKNCDRSNLGVRYALVVSIETPDQDVDIWTPVAQQVGVTVPIEISSA</sequence>
<evidence type="ECO:0000256" key="2">
    <source>
        <dbReference type="ARBA" id="ARBA00022670"/>
    </source>
</evidence>
<proteinExistence type="inferred from homology"/>
<evidence type="ECO:0000256" key="3">
    <source>
        <dbReference type="ARBA" id="ARBA00022801"/>
    </source>
</evidence>
<dbReference type="EMBL" id="PYBV01000021">
    <property type="protein sequence ID" value="PYC68758.1"/>
    <property type="molecule type" value="Genomic_DNA"/>
</dbReference>
<evidence type="ECO:0000313" key="8">
    <source>
        <dbReference type="Proteomes" id="UP000248333"/>
    </source>
</evidence>
<dbReference type="InterPro" id="IPR034074">
    <property type="entry name" value="Y4bN_pept_dom"/>
</dbReference>
<dbReference type="AlphaFoldDB" id="A0A318NH43"/>
<organism evidence="7 8">
    <name type="scientific">Micromonospora arborensis</name>
    <dbReference type="NCBI Taxonomy" id="2116518"/>
    <lineage>
        <taxon>Bacteria</taxon>
        <taxon>Bacillati</taxon>
        <taxon>Actinomycetota</taxon>
        <taxon>Actinomycetes</taxon>
        <taxon>Micromonosporales</taxon>
        <taxon>Micromonosporaceae</taxon>
        <taxon>Micromonospora</taxon>
    </lineage>
</organism>
<name>A0A318NH43_9ACTN</name>
<dbReference type="InterPro" id="IPR050131">
    <property type="entry name" value="Peptidase_S8_subtilisin-like"/>
</dbReference>
<dbReference type="PANTHER" id="PTHR43806:SF11">
    <property type="entry name" value="CEREVISIN-RELATED"/>
    <property type="match status" value="1"/>
</dbReference>
<evidence type="ECO:0000256" key="4">
    <source>
        <dbReference type="ARBA" id="ARBA00022825"/>
    </source>
</evidence>
<dbReference type="Pfam" id="PF00082">
    <property type="entry name" value="Peptidase_S8"/>
    <property type="match status" value="1"/>
</dbReference>
<feature type="region of interest" description="Disordered" evidence="5">
    <location>
        <begin position="16"/>
        <end position="38"/>
    </location>
</feature>
<accession>A0A318NH43</accession>
<evidence type="ECO:0000256" key="5">
    <source>
        <dbReference type="SAM" id="MobiDB-lite"/>
    </source>
</evidence>
<dbReference type="GO" id="GO:0004252">
    <property type="term" value="F:serine-type endopeptidase activity"/>
    <property type="evidence" value="ECO:0007669"/>
    <property type="project" value="InterPro"/>
</dbReference>
<evidence type="ECO:0000259" key="6">
    <source>
        <dbReference type="Pfam" id="PF00082"/>
    </source>
</evidence>
<dbReference type="CDD" id="cd04847">
    <property type="entry name" value="Peptidases_S8_Subtilisin_like_2"/>
    <property type="match status" value="1"/>
</dbReference>
<dbReference type="PANTHER" id="PTHR43806">
    <property type="entry name" value="PEPTIDASE S8"/>
    <property type="match status" value="1"/>
</dbReference>
<dbReference type="Proteomes" id="UP000248333">
    <property type="component" value="Unassembled WGS sequence"/>
</dbReference>
<dbReference type="InterPro" id="IPR036852">
    <property type="entry name" value="Peptidase_S8/S53_dom_sf"/>
</dbReference>
<dbReference type="OrthoDB" id="9768989at2"/>
<dbReference type="SUPFAM" id="SSF52743">
    <property type="entry name" value="Subtilisin-like"/>
    <property type="match status" value="1"/>
</dbReference>
<keyword evidence="3" id="KW-0378">Hydrolase</keyword>
<keyword evidence="2" id="KW-0645">Protease</keyword>
<keyword evidence="4" id="KW-0720">Serine protease</keyword>
<dbReference type="InterPro" id="IPR000209">
    <property type="entry name" value="Peptidase_S8/S53_dom"/>
</dbReference>
<comment type="similarity">
    <text evidence="1">Belongs to the peptidase S8 family.</text>
</comment>
<gene>
    <name evidence="7" type="ORF">C7C45_17360</name>
</gene>
<keyword evidence="8" id="KW-1185">Reference proteome</keyword>
<evidence type="ECO:0000313" key="7">
    <source>
        <dbReference type="EMBL" id="PYC68758.1"/>
    </source>
</evidence>
<protein>
    <recommendedName>
        <fullName evidence="6">Peptidase S8/S53 domain-containing protein</fullName>
    </recommendedName>
</protein>
<evidence type="ECO:0000256" key="1">
    <source>
        <dbReference type="ARBA" id="ARBA00011073"/>
    </source>
</evidence>
<feature type="domain" description="Peptidase S8/S53" evidence="6">
    <location>
        <begin position="280"/>
        <end position="642"/>
    </location>
</feature>
<comment type="caution">
    <text evidence="7">The sequence shown here is derived from an EMBL/GenBank/DDBJ whole genome shotgun (WGS) entry which is preliminary data.</text>
</comment>